<proteinExistence type="predicted"/>
<dbReference type="PATRIC" id="fig|1434114.4.peg.2968"/>
<feature type="region of interest" description="Disordered" evidence="5">
    <location>
        <begin position="1"/>
        <end position="21"/>
    </location>
</feature>
<dbReference type="RefSeq" id="WP_015412170.1">
    <property type="nucleotide sequence ID" value="NZ_CP009513.1"/>
</dbReference>
<feature type="transmembrane region" description="Helical" evidence="6">
    <location>
        <begin position="189"/>
        <end position="206"/>
    </location>
</feature>
<feature type="transmembrane region" description="Helical" evidence="6">
    <location>
        <begin position="28"/>
        <end position="47"/>
    </location>
</feature>
<dbReference type="AlphaFoldDB" id="A0A0E3LWJ7"/>
<evidence type="ECO:0000256" key="3">
    <source>
        <dbReference type="ARBA" id="ARBA00022989"/>
    </source>
</evidence>
<evidence type="ECO:0000256" key="1">
    <source>
        <dbReference type="ARBA" id="ARBA00004141"/>
    </source>
</evidence>
<reference evidence="8 9" key="1">
    <citation type="submission" date="2014-07" db="EMBL/GenBank/DDBJ databases">
        <title>Methanogenic archaea and the global carbon cycle.</title>
        <authorList>
            <person name="Henriksen J.R."/>
            <person name="Luke J."/>
            <person name="Reinhart S."/>
            <person name="Benedict M.N."/>
            <person name="Youngblut N.D."/>
            <person name="Metcalf M.E."/>
            <person name="Whitaker R.J."/>
            <person name="Metcalf W.W."/>
        </authorList>
    </citation>
    <scope>NUCLEOTIDE SEQUENCE [LARGE SCALE GENOMIC DNA]</scope>
    <source>
        <strain evidence="8 9">LYC</strain>
    </source>
</reference>
<feature type="transmembrane region" description="Helical" evidence="6">
    <location>
        <begin position="165"/>
        <end position="183"/>
    </location>
</feature>
<sequence length="218" mass="24738">MSRGDTGKEIGNKQGKETPGNRKKDQQFYLIYGIIVIIVLFITYLILQKPGEPLRMIARFAATFGYLAIFLSILSSEYMAKMRKISGMPFLRAHHNLARIGVLLILIHPLSLALQAQDFTIFLPVLYPVETFLALGGRTALYLFLLAAGIALYRKKYRNWKKVHYLNYLAFLLVSAHALMIGSDFKQDIMRIIAIIMAVTVTGIFIHKRIGVGKKIYK</sequence>
<dbReference type="Pfam" id="PF01794">
    <property type="entry name" value="Ferric_reduct"/>
    <property type="match status" value="1"/>
</dbReference>
<dbReference type="InterPro" id="IPR013130">
    <property type="entry name" value="Fe3_Rdtase_TM_dom"/>
</dbReference>
<evidence type="ECO:0000256" key="5">
    <source>
        <dbReference type="SAM" id="MobiDB-lite"/>
    </source>
</evidence>
<dbReference type="HOGENOM" id="CLU_104491_0_0_2"/>
<keyword evidence="3 6" id="KW-1133">Transmembrane helix</keyword>
<protein>
    <recommendedName>
        <fullName evidence="7">Ferric oxidoreductase domain-containing protein</fullName>
    </recommendedName>
</protein>
<evidence type="ECO:0000313" key="8">
    <source>
        <dbReference type="EMBL" id="AKB68891.1"/>
    </source>
</evidence>
<keyword evidence="2 6" id="KW-0812">Transmembrane</keyword>
<dbReference type="GeneID" id="24852499"/>
<evidence type="ECO:0000256" key="6">
    <source>
        <dbReference type="SAM" id="Phobius"/>
    </source>
</evidence>
<name>A0A0E3LWJ7_METMZ</name>
<dbReference type="EMBL" id="CP009513">
    <property type="protein sequence ID" value="AKB68891.1"/>
    <property type="molecule type" value="Genomic_DNA"/>
</dbReference>
<evidence type="ECO:0000256" key="4">
    <source>
        <dbReference type="ARBA" id="ARBA00023136"/>
    </source>
</evidence>
<accession>A0A0E3LWJ7</accession>
<organism evidence="8 9">
    <name type="scientific">Methanosarcina mazei LYC</name>
    <dbReference type="NCBI Taxonomy" id="1434114"/>
    <lineage>
        <taxon>Archaea</taxon>
        <taxon>Methanobacteriati</taxon>
        <taxon>Methanobacteriota</taxon>
        <taxon>Stenosarchaea group</taxon>
        <taxon>Methanomicrobia</taxon>
        <taxon>Methanosarcinales</taxon>
        <taxon>Methanosarcinaceae</taxon>
        <taxon>Methanosarcina</taxon>
    </lineage>
</organism>
<evidence type="ECO:0000256" key="2">
    <source>
        <dbReference type="ARBA" id="ARBA00022692"/>
    </source>
</evidence>
<feature type="transmembrane region" description="Helical" evidence="6">
    <location>
        <begin position="135"/>
        <end position="153"/>
    </location>
</feature>
<evidence type="ECO:0000313" key="9">
    <source>
        <dbReference type="Proteomes" id="UP000033063"/>
    </source>
</evidence>
<evidence type="ECO:0000259" key="7">
    <source>
        <dbReference type="Pfam" id="PF01794"/>
    </source>
</evidence>
<gene>
    <name evidence="8" type="ORF">MSMAL_2348</name>
</gene>
<feature type="domain" description="Ferric oxidoreductase" evidence="7">
    <location>
        <begin position="67"/>
        <end position="173"/>
    </location>
</feature>
<dbReference type="GO" id="GO:0016020">
    <property type="term" value="C:membrane"/>
    <property type="evidence" value="ECO:0007669"/>
    <property type="project" value="UniProtKB-SubCell"/>
</dbReference>
<dbReference type="Proteomes" id="UP000033063">
    <property type="component" value="Chromosome"/>
</dbReference>
<feature type="transmembrane region" description="Helical" evidence="6">
    <location>
        <begin position="96"/>
        <end position="115"/>
    </location>
</feature>
<comment type="subcellular location">
    <subcellularLocation>
        <location evidence="1">Membrane</location>
        <topology evidence="1">Multi-pass membrane protein</topology>
    </subcellularLocation>
</comment>
<keyword evidence="4 6" id="KW-0472">Membrane</keyword>
<feature type="transmembrane region" description="Helical" evidence="6">
    <location>
        <begin position="53"/>
        <end position="75"/>
    </location>
</feature>